<dbReference type="EMBL" id="JXTB01000099">
    <property type="protein sequence ID" value="PON63957.1"/>
    <property type="molecule type" value="Genomic_DNA"/>
</dbReference>
<dbReference type="OrthoDB" id="10318915at2759"/>
<name>A0A2P5CSD8_PARAD</name>
<dbReference type="Proteomes" id="UP000237105">
    <property type="component" value="Unassembled WGS sequence"/>
</dbReference>
<feature type="compositionally biased region" description="Basic and acidic residues" evidence="1">
    <location>
        <begin position="98"/>
        <end position="113"/>
    </location>
</feature>
<sequence length="113" mass="12527">MSQKSSKYYRTIPTSAPFSTTQTDKSTSFSRHSCFNRMAADKPAGPAPTITTSYSIDSLPGSLHKLLDWVPKLWLPRNPPPSLPKFLKPGNLGQCPGEKSRLKPTWKPEKLGL</sequence>
<reference evidence="3" key="1">
    <citation type="submission" date="2016-06" db="EMBL/GenBank/DDBJ databases">
        <title>Parallel loss of symbiosis genes in relatives of nitrogen-fixing non-legume Parasponia.</title>
        <authorList>
            <person name="Van Velzen R."/>
            <person name="Holmer R."/>
            <person name="Bu F."/>
            <person name="Rutten L."/>
            <person name="Van Zeijl A."/>
            <person name="Liu W."/>
            <person name="Santuari L."/>
            <person name="Cao Q."/>
            <person name="Sharma T."/>
            <person name="Shen D."/>
            <person name="Roswanjaya Y."/>
            <person name="Wardhani T."/>
            <person name="Kalhor M.S."/>
            <person name="Jansen J."/>
            <person name="Van den Hoogen J."/>
            <person name="Gungor B."/>
            <person name="Hartog M."/>
            <person name="Hontelez J."/>
            <person name="Verver J."/>
            <person name="Yang W.-C."/>
            <person name="Schijlen E."/>
            <person name="Repin R."/>
            <person name="Schilthuizen M."/>
            <person name="Schranz E."/>
            <person name="Heidstra R."/>
            <person name="Miyata K."/>
            <person name="Fedorova E."/>
            <person name="Kohlen W."/>
            <person name="Bisseling T."/>
            <person name="Smit S."/>
            <person name="Geurts R."/>
        </authorList>
    </citation>
    <scope>NUCLEOTIDE SEQUENCE [LARGE SCALE GENOMIC DNA]</scope>
    <source>
        <strain evidence="3">cv. WU1-14</strain>
    </source>
</reference>
<feature type="region of interest" description="Disordered" evidence="1">
    <location>
        <begin position="83"/>
        <end position="113"/>
    </location>
</feature>
<evidence type="ECO:0000313" key="2">
    <source>
        <dbReference type="EMBL" id="PON63957.1"/>
    </source>
</evidence>
<evidence type="ECO:0000256" key="1">
    <source>
        <dbReference type="SAM" id="MobiDB-lite"/>
    </source>
</evidence>
<protein>
    <submittedName>
        <fullName evidence="2">Uncharacterized protein</fullName>
    </submittedName>
</protein>
<evidence type="ECO:0000313" key="3">
    <source>
        <dbReference type="Proteomes" id="UP000237105"/>
    </source>
</evidence>
<gene>
    <name evidence="2" type="ORF">PanWU01x14_127240</name>
</gene>
<dbReference type="AlphaFoldDB" id="A0A2P5CSD8"/>
<proteinExistence type="predicted"/>
<keyword evidence="3" id="KW-1185">Reference proteome</keyword>
<feature type="region of interest" description="Disordered" evidence="1">
    <location>
        <begin position="1"/>
        <end position="30"/>
    </location>
</feature>
<comment type="caution">
    <text evidence="2">The sequence shown here is derived from an EMBL/GenBank/DDBJ whole genome shotgun (WGS) entry which is preliminary data.</text>
</comment>
<organism evidence="2 3">
    <name type="scientific">Parasponia andersonii</name>
    <name type="common">Sponia andersonii</name>
    <dbReference type="NCBI Taxonomy" id="3476"/>
    <lineage>
        <taxon>Eukaryota</taxon>
        <taxon>Viridiplantae</taxon>
        <taxon>Streptophyta</taxon>
        <taxon>Embryophyta</taxon>
        <taxon>Tracheophyta</taxon>
        <taxon>Spermatophyta</taxon>
        <taxon>Magnoliopsida</taxon>
        <taxon>eudicotyledons</taxon>
        <taxon>Gunneridae</taxon>
        <taxon>Pentapetalae</taxon>
        <taxon>rosids</taxon>
        <taxon>fabids</taxon>
        <taxon>Rosales</taxon>
        <taxon>Cannabaceae</taxon>
        <taxon>Parasponia</taxon>
    </lineage>
</organism>
<accession>A0A2P5CSD8</accession>